<sequence length="292" mass="32365">MDNTSYVKEDLAKNGFLLESNDVTVTLFHRLLKNKLLYVSSSYKRGQRISSFVQYHKHSVVKYGNLDVFVKVTSFENECVTVNHIMKCKPSGEDNDVIDISEIETIMYLIHINEESYIAKPLNDFEMELPAQLEAELVHPVLAVSALVPASVALPPGSSERPALLAVSFLLHVAFLLCLPSLAANLEGDATPRALLVYRDVGLLFLVVALQWLLSLRLASRTRPLSSWSQSVARGLSMLRTLLLLPVLAPVTAPVFNKPLDEQSVQLSKILDRLTFFAVSASYIALVTIGLQ</sequence>
<dbReference type="GeneID" id="127752322"/>
<keyword evidence="1" id="KW-0812">Transmembrane</keyword>
<dbReference type="Proteomes" id="UP000504606">
    <property type="component" value="Unplaced"/>
</dbReference>
<dbReference type="OrthoDB" id="10647594at2759"/>
<evidence type="ECO:0000256" key="1">
    <source>
        <dbReference type="SAM" id="Phobius"/>
    </source>
</evidence>
<dbReference type="KEGG" id="foc:127752322"/>
<keyword evidence="1" id="KW-0472">Membrane</keyword>
<dbReference type="RefSeq" id="XP_052133240.1">
    <property type="nucleotide sequence ID" value="XM_052277280.1"/>
</dbReference>
<keyword evidence="1" id="KW-1133">Transmembrane helix</keyword>
<evidence type="ECO:0000313" key="2">
    <source>
        <dbReference type="Proteomes" id="UP000504606"/>
    </source>
</evidence>
<feature type="transmembrane region" description="Helical" evidence="1">
    <location>
        <begin position="163"/>
        <end position="184"/>
    </location>
</feature>
<keyword evidence="2" id="KW-1185">Reference proteome</keyword>
<organism evidence="2 3">
    <name type="scientific">Frankliniella occidentalis</name>
    <name type="common">Western flower thrips</name>
    <name type="synonym">Euthrips occidentalis</name>
    <dbReference type="NCBI Taxonomy" id="133901"/>
    <lineage>
        <taxon>Eukaryota</taxon>
        <taxon>Metazoa</taxon>
        <taxon>Ecdysozoa</taxon>
        <taxon>Arthropoda</taxon>
        <taxon>Hexapoda</taxon>
        <taxon>Insecta</taxon>
        <taxon>Pterygota</taxon>
        <taxon>Neoptera</taxon>
        <taxon>Paraneoptera</taxon>
        <taxon>Thysanoptera</taxon>
        <taxon>Terebrantia</taxon>
        <taxon>Thripoidea</taxon>
        <taxon>Thripidae</taxon>
        <taxon>Frankliniella</taxon>
    </lineage>
</organism>
<protein>
    <submittedName>
        <fullName evidence="3">Uncharacterized protein LOC127752322</fullName>
    </submittedName>
</protein>
<feature type="transmembrane region" description="Helical" evidence="1">
    <location>
        <begin position="235"/>
        <end position="253"/>
    </location>
</feature>
<feature type="transmembrane region" description="Helical" evidence="1">
    <location>
        <begin position="196"/>
        <end position="214"/>
    </location>
</feature>
<name>A0A9C6XC85_FRAOC</name>
<accession>A0A9C6XC85</accession>
<feature type="transmembrane region" description="Helical" evidence="1">
    <location>
        <begin position="273"/>
        <end position="291"/>
    </location>
</feature>
<proteinExistence type="predicted"/>
<dbReference type="AlphaFoldDB" id="A0A9C6XC85"/>
<gene>
    <name evidence="3" type="primary">LOC127752322</name>
</gene>
<reference evidence="3" key="1">
    <citation type="submission" date="2025-08" db="UniProtKB">
        <authorList>
            <consortium name="RefSeq"/>
        </authorList>
    </citation>
    <scope>IDENTIFICATION</scope>
    <source>
        <tissue evidence="3">Whole organism</tissue>
    </source>
</reference>
<evidence type="ECO:0000313" key="3">
    <source>
        <dbReference type="RefSeq" id="XP_052133240.1"/>
    </source>
</evidence>